<proteinExistence type="predicted"/>
<evidence type="ECO:0000313" key="3">
    <source>
        <dbReference type="Proteomes" id="UP001237737"/>
    </source>
</evidence>
<accession>A0ABT9T1K2</accession>
<feature type="region of interest" description="Disordered" evidence="1">
    <location>
        <begin position="63"/>
        <end position="82"/>
    </location>
</feature>
<organism evidence="2 3">
    <name type="scientific">Luteibacter jiangsuensis</name>
    <dbReference type="NCBI Taxonomy" id="637577"/>
    <lineage>
        <taxon>Bacteria</taxon>
        <taxon>Pseudomonadati</taxon>
        <taxon>Pseudomonadota</taxon>
        <taxon>Gammaproteobacteria</taxon>
        <taxon>Lysobacterales</taxon>
        <taxon>Rhodanobacteraceae</taxon>
        <taxon>Luteibacter</taxon>
    </lineage>
</organism>
<keyword evidence="3" id="KW-1185">Reference proteome</keyword>
<gene>
    <name evidence="2" type="ORF">J2T07_002681</name>
</gene>
<name>A0ABT9T1K2_9GAMM</name>
<comment type="caution">
    <text evidence="2">The sequence shown here is derived from an EMBL/GenBank/DDBJ whole genome shotgun (WGS) entry which is preliminary data.</text>
</comment>
<dbReference type="Proteomes" id="UP001237737">
    <property type="component" value="Unassembled WGS sequence"/>
</dbReference>
<dbReference type="EMBL" id="JAUSSK010000003">
    <property type="protein sequence ID" value="MDQ0010491.1"/>
    <property type="molecule type" value="Genomic_DNA"/>
</dbReference>
<sequence>MNLLPTATLRRIASTFLVLLALFVVCAGVQAMPCERHASSVLEQQYASPSGGAVDDVVDLADQDPVPSIEDNGGGLDDTFDVPPQHVVTVPHLVEARPQGILPAPRPHHPSLDLRPPIG</sequence>
<feature type="region of interest" description="Disordered" evidence="1">
    <location>
        <begin position="98"/>
        <end position="119"/>
    </location>
</feature>
<protein>
    <recommendedName>
        <fullName evidence="4">Secreted protein</fullName>
    </recommendedName>
</protein>
<evidence type="ECO:0000256" key="1">
    <source>
        <dbReference type="SAM" id="MobiDB-lite"/>
    </source>
</evidence>
<evidence type="ECO:0000313" key="2">
    <source>
        <dbReference type="EMBL" id="MDQ0010491.1"/>
    </source>
</evidence>
<evidence type="ECO:0008006" key="4">
    <source>
        <dbReference type="Google" id="ProtNLM"/>
    </source>
</evidence>
<reference evidence="2 3" key="1">
    <citation type="submission" date="2023-07" db="EMBL/GenBank/DDBJ databases">
        <title>Sorghum-associated microbial communities from plants grown in Nebraska, USA.</title>
        <authorList>
            <person name="Schachtman D."/>
        </authorList>
    </citation>
    <scope>NUCLEOTIDE SEQUENCE [LARGE SCALE GENOMIC DNA]</scope>
    <source>
        <strain evidence="2 3">CC60</strain>
    </source>
</reference>
<dbReference type="RefSeq" id="WP_306850578.1">
    <property type="nucleotide sequence ID" value="NZ_JAUSSK010000003.1"/>
</dbReference>